<dbReference type="SUPFAM" id="SSF56112">
    <property type="entry name" value="Protein kinase-like (PK-like)"/>
    <property type="match status" value="1"/>
</dbReference>
<keyword evidence="4" id="KW-0808">Transferase</keyword>
<dbReference type="Pfam" id="PF00582">
    <property type="entry name" value="Usp"/>
    <property type="match status" value="1"/>
</dbReference>
<dbReference type="InterPro" id="IPR006016">
    <property type="entry name" value="UspA"/>
</dbReference>
<dbReference type="EC" id="2.3.2.27" evidence="3"/>
<dbReference type="PROSITE" id="PS00108">
    <property type="entry name" value="PROTEIN_KINASE_ST"/>
    <property type="match status" value="1"/>
</dbReference>
<dbReference type="Proteomes" id="UP001189122">
    <property type="component" value="Unassembled WGS sequence"/>
</dbReference>
<dbReference type="Gene3D" id="3.10.180.10">
    <property type="entry name" value="2,3-Dihydroxybiphenyl 1,2-Dioxygenase, domain 1"/>
    <property type="match status" value="1"/>
</dbReference>
<comment type="catalytic activity">
    <reaction evidence="1">
        <text>S-ubiquitinyl-[E2 ubiquitin-conjugating enzyme]-L-cysteine + [acceptor protein]-L-lysine = [E2 ubiquitin-conjugating enzyme]-L-cysteine + N(6)-ubiquitinyl-[acceptor protein]-L-lysine.</text>
        <dbReference type="EC" id="2.3.2.27"/>
    </reaction>
</comment>
<dbReference type="SUPFAM" id="SSF52402">
    <property type="entry name" value="Adenine nucleotide alpha hydrolases-like"/>
    <property type="match status" value="1"/>
</dbReference>
<keyword evidence="14" id="KW-1185">Reference proteome</keyword>
<dbReference type="GO" id="GO:0061630">
    <property type="term" value="F:ubiquitin protein ligase activity"/>
    <property type="evidence" value="ECO:0007669"/>
    <property type="project" value="UniProtKB-EC"/>
</dbReference>
<comment type="pathway">
    <text evidence="2">Protein modification; protein ubiquitination.</text>
</comment>
<dbReference type="Pfam" id="PF00903">
    <property type="entry name" value="Glyoxalase"/>
    <property type="match status" value="1"/>
</dbReference>
<feature type="region of interest" description="Disordered" evidence="10">
    <location>
        <begin position="195"/>
        <end position="260"/>
    </location>
</feature>
<dbReference type="Pfam" id="PF00069">
    <property type="entry name" value="Pkinase"/>
    <property type="match status" value="1"/>
</dbReference>
<evidence type="ECO:0000313" key="13">
    <source>
        <dbReference type="EMBL" id="CAA2632483.1"/>
    </source>
</evidence>
<keyword evidence="7" id="KW-0067">ATP-binding</keyword>
<dbReference type="SUPFAM" id="SSF54593">
    <property type="entry name" value="Glyoxalase/Bleomycin resistance protein/Dihydroxybiphenyl dioxygenase"/>
    <property type="match status" value="1"/>
</dbReference>
<dbReference type="CDD" id="cd07245">
    <property type="entry name" value="VOC_like"/>
    <property type="match status" value="1"/>
</dbReference>
<dbReference type="InterPro" id="IPR014729">
    <property type="entry name" value="Rossmann-like_a/b/a_fold"/>
</dbReference>
<dbReference type="EMBL" id="CACRZD030000015">
    <property type="protein sequence ID" value="CAA6671691.1"/>
    <property type="molecule type" value="Genomic_DNA"/>
</dbReference>
<dbReference type="GO" id="GO:0005524">
    <property type="term" value="F:ATP binding"/>
    <property type="evidence" value="ECO:0007669"/>
    <property type="project" value="UniProtKB-KW"/>
</dbReference>
<proteinExistence type="predicted"/>
<dbReference type="InterPro" id="IPR004360">
    <property type="entry name" value="Glyas_Fos-R_dOase_dom"/>
</dbReference>
<evidence type="ECO:0000313" key="14">
    <source>
        <dbReference type="Proteomes" id="UP001189122"/>
    </source>
</evidence>
<dbReference type="SMART" id="SM00220">
    <property type="entry name" value="S_TKc"/>
    <property type="match status" value="1"/>
</dbReference>
<evidence type="ECO:0000256" key="2">
    <source>
        <dbReference type="ARBA" id="ARBA00004906"/>
    </source>
</evidence>
<evidence type="ECO:0000256" key="9">
    <source>
        <dbReference type="SAM" id="Coils"/>
    </source>
</evidence>
<dbReference type="PANTHER" id="PTHR45647">
    <property type="entry name" value="OS02G0152300 PROTEIN"/>
    <property type="match status" value="1"/>
</dbReference>
<dbReference type="InterPro" id="IPR037523">
    <property type="entry name" value="VOC_core"/>
</dbReference>
<dbReference type="AlphaFoldDB" id="A0A7I8JPL3"/>
<evidence type="ECO:0000256" key="10">
    <source>
        <dbReference type="SAM" id="MobiDB-lite"/>
    </source>
</evidence>
<protein>
    <recommendedName>
        <fullName evidence="3">RING-type E3 ubiquitin transferase</fullName>
        <ecNumber evidence="3">2.3.2.27</ecNumber>
    </recommendedName>
</protein>
<dbReference type="CDD" id="cd01989">
    <property type="entry name" value="USP_STK_Ubox_N"/>
    <property type="match status" value="1"/>
</dbReference>
<dbReference type="Gene3D" id="1.10.510.10">
    <property type="entry name" value="Transferase(Phosphotransferase) domain 1"/>
    <property type="match status" value="1"/>
</dbReference>
<evidence type="ECO:0000256" key="1">
    <source>
        <dbReference type="ARBA" id="ARBA00000900"/>
    </source>
</evidence>
<feature type="domain" description="Protein kinase" evidence="11">
    <location>
        <begin position="457"/>
        <end position="718"/>
    </location>
</feature>
<evidence type="ECO:0000256" key="4">
    <source>
        <dbReference type="ARBA" id="ARBA00022679"/>
    </source>
</evidence>
<keyword evidence="6" id="KW-0833">Ubl conjugation pathway</keyword>
<dbReference type="EMBL" id="LR743602">
    <property type="protein sequence ID" value="CAA2632483.1"/>
    <property type="molecule type" value="Genomic_DNA"/>
</dbReference>
<dbReference type="FunFam" id="1.10.510.10:FF:000498">
    <property type="entry name" value="U-box domain-containing protein 51"/>
    <property type="match status" value="1"/>
</dbReference>
<dbReference type="GO" id="GO:0004672">
    <property type="term" value="F:protein kinase activity"/>
    <property type="evidence" value="ECO:0007669"/>
    <property type="project" value="InterPro"/>
</dbReference>
<organism evidence="13">
    <name type="scientific">Spirodela intermedia</name>
    <name type="common">Intermediate duckweed</name>
    <dbReference type="NCBI Taxonomy" id="51605"/>
    <lineage>
        <taxon>Eukaryota</taxon>
        <taxon>Viridiplantae</taxon>
        <taxon>Streptophyta</taxon>
        <taxon>Embryophyta</taxon>
        <taxon>Tracheophyta</taxon>
        <taxon>Spermatophyta</taxon>
        <taxon>Magnoliopsida</taxon>
        <taxon>Liliopsida</taxon>
        <taxon>Araceae</taxon>
        <taxon>Lemnoideae</taxon>
        <taxon>Spirodela</taxon>
    </lineage>
</organism>
<dbReference type="InterPro" id="IPR051348">
    <property type="entry name" value="U-box_ubiquitin_ligases"/>
</dbReference>
<dbReference type="PROSITE" id="PS51819">
    <property type="entry name" value="VOC"/>
    <property type="match status" value="1"/>
</dbReference>
<dbReference type="Gene3D" id="3.30.200.20">
    <property type="entry name" value="Phosphorylase Kinase, domain 1"/>
    <property type="match status" value="1"/>
</dbReference>
<dbReference type="InterPro" id="IPR011009">
    <property type="entry name" value="Kinase-like_dom_sf"/>
</dbReference>
<dbReference type="InterPro" id="IPR000719">
    <property type="entry name" value="Prot_kinase_dom"/>
</dbReference>
<name>A0A7I8JPL3_SPIIN</name>
<feature type="domain" description="VOC" evidence="12">
    <location>
        <begin position="823"/>
        <end position="943"/>
    </location>
</feature>
<dbReference type="FunFam" id="3.30.200.20:FF:000162">
    <property type="entry name" value="Adenine nucleotide alpha hydrolase-like domain kinase"/>
    <property type="match status" value="1"/>
</dbReference>
<accession>A0A7I8JPL3</accession>
<reference evidence="13 14" key="1">
    <citation type="submission" date="2019-12" db="EMBL/GenBank/DDBJ databases">
        <authorList>
            <person name="Scholz U."/>
            <person name="Mascher M."/>
            <person name="Fiebig A."/>
        </authorList>
    </citation>
    <scope>NUCLEOTIDE SEQUENCE</scope>
</reference>
<evidence type="ECO:0000256" key="5">
    <source>
        <dbReference type="ARBA" id="ARBA00022741"/>
    </source>
</evidence>
<dbReference type="PANTHER" id="PTHR45647:SF93">
    <property type="entry name" value="KINASE WITH ADENINE NUCLEOTIDE ALPHA HYDROLASES-LIKE DOMAIN-CONTAINING PROTEIN"/>
    <property type="match status" value="1"/>
</dbReference>
<keyword evidence="8 9" id="KW-0175">Coiled coil</keyword>
<evidence type="ECO:0000256" key="3">
    <source>
        <dbReference type="ARBA" id="ARBA00012483"/>
    </source>
</evidence>
<evidence type="ECO:0000259" key="11">
    <source>
        <dbReference type="PROSITE" id="PS50011"/>
    </source>
</evidence>
<evidence type="ECO:0000256" key="6">
    <source>
        <dbReference type="ARBA" id="ARBA00022786"/>
    </source>
</evidence>
<feature type="compositionally biased region" description="Basic and acidic residues" evidence="10">
    <location>
        <begin position="248"/>
        <end position="258"/>
    </location>
</feature>
<dbReference type="PROSITE" id="PS50011">
    <property type="entry name" value="PROTEIN_KINASE_DOM"/>
    <property type="match status" value="1"/>
</dbReference>
<evidence type="ECO:0000256" key="8">
    <source>
        <dbReference type="ARBA" id="ARBA00023054"/>
    </source>
</evidence>
<dbReference type="InterPro" id="IPR008271">
    <property type="entry name" value="Ser/Thr_kinase_AS"/>
</dbReference>
<dbReference type="Gene3D" id="3.40.50.620">
    <property type="entry name" value="HUPs"/>
    <property type="match status" value="1"/>
</dbReference>
<gene>
    <name evidence="13" type="ORF">SI7747_15018099</name>
</gene>
<keyword evidence="5" id="KW-0547">Nucleotide-binding</keyword>
<evidence type="ECO:0000259" key="12">
    <source>
        <dbReference type="PROSITE" id="PS51819"/>
    </source>
</evidence>
<evidence type="ECO:0000256" key="7">
    <source>
        <dbReference type="ARBA" id="ARBA00022840"/>
    </source>
</evidence>
<dbReference type="InterPro" id="IPR029068">
    <property type="entry name" value="Glyas_Bleomycin-R_OHBP_Dase"/>
</dbReference>
<sequence>MYVISRCRYVGRNNASPSIPAPPSPGERSHAVYTTAVAIDKDKNSQLAVKWAVDNLLMNSPAIVLIHVRSPANISLGFSMSEVTTEAVRERLESEMNPLFLPYRGFCARKGMQLKEVVLEETDVAKSIIEYIDANTISNIVVGSSNRNVITRKFRNPDVATSLMKSAPDFSTVYVISKGKPATVRSAKTKAHIPAALPQQPSIPPSPRHFAPGGIDSDDTPGKQQKKRMTLFSRAGGRRSSVSPSFAQDRRSIDRNPDYSKNAFFESRDVSFRPPRSNSRESFAEDLDFHRDLGFQLTEFTDDHLEHLAAPTDSPRSSSSYASRDMEAELNRLRLELNQTIEMYSSACKEAIRAKQKAREVHQWKLKEARKIEEARQAEEAVLQMVEMEKARCRAAIEAAQEAQMLVEIETKRRLCAERAAKREAEERKRALDALAHKDVRYRKYAIEEVEVATNFFSESLKIGEGGYGPVYKACLDHTPVAIKVLRPDATQGRRQFKQEVLSRIRHPNMVLLLGACPEYGCLVYEYMNNGSLEDRLFRRGNTPPIPWSVRFKLAAEIATGLLFLHQTKPEPLVHRDLKPANILLDRNYVSKISDVGLARLVPPAAANAATQYRMTSTAGTFCYIDPEYQQTGMLGVKSDIYSMGIMLLQIVTAKPPMGLTHRVESAIERGAFAEVLDPTVPDWPVEETLGFAKLALKCAELKRKDRPDLAAIVLPELNRLRNLGQAWEATCTSSSGSGQSFVREATPSSLDVHLDSLSHHDEANRTAVPSLAYVGLSPALGVNGMRRRRCLLKVTNKTPAGGDLMVKESETPSGDRGIGVVSIHHVGLLCENLERSLEFYQKLLGLEINEARPHEKLPYRGAWLWVGSEMIHLMELPNPDPLTGRPEHGGRDRHACIAIKDVSKLKVIFDDAGIQYTLSRSGRPAIFARDPDANALEFTQVD</sequence>
<feature type="coiled-coil region" evidence="9">
    <location>
        <begin position="369"/>
        <end position="403"/>
    </location>
</feature>